<evidence type="ECO:0000313" key="6">
    <source>
        <dbReference type="EMBL" id="MFB9529396.1"/>
    </source>
</evidence>
<dbReference type="EMBL" id="JBHMCE010000006">
    <property type="protein sequence ID" value="MFB9529396.1"/>
    <property type="molecule type" value="Genomic_DNA"/>
</dbReference>
<comment type="caution">
    <text evidence="6">The sequence shown here is derived from an EMBL/GenBank/DDBJ whole genome shotgun (WGS) entry which is preliminary data.</text>
</comment>
<accession>A0ABV5Q3T0</accession>
<protein>
    <submittedName>
        <fullName evidence="6">PIN domain-containing protein</fullName>
    </submittedName>
</protein>
<keyword evidence="1" id="KW-0540">Nuclease</keyword>
<dbReference type="RefSeq" id="WP_346128430.1">
    <property type="nucleotide sequence ID" value="NZ_BAAAXC010000015.1"/>
</dbReference>
<dbReference type="InterPro" id="IPR002716">
    <property type="entry name" value="PIN_dom"/>
</dbReference>
<reference evidence="6 7" key="1">
    <citation type="submission" date="2024-09" db="EMBL/GenBank/DDBJ databases">
        <authorList>
            <person name="Sun Q."/>
            <person name="Mori K."/>
        </authorList>
    </citation>
    <scope>NUCLEOTIDE SEQUENCE [LARGE SCALE GENOMIC DNA]</scope>
    <source>
        <strain evidence="6 7">JCM 3323</strain>
    </source>
</reference>
<organism evidence="6 7">
    <name type="scientific">Nonomuraea roseola</name>
    <dbReference type="NCBI Taxonomy" id="46179"/>
    <lineage>
        <taxon>Bacteria</taxon>
        <taxon>Bacillati</taxon>
        <taxon>Actinomycetota</taxon>
        <taxon>Actinomycetes</taxon>
        <taxon>Streptosporangiales</taxon>
        <taxon>Streptosporangiaceae</taxon>
        <taxon>Nonomuraea</taxon>
    </lineage>
</organism>
<evidence type="ECO:0000256" key="2">
    <source>
        <dbReference type="ARBA" id="ARBA00022723"/>
    </source>
</evidence>
<sequence length="137" mass="14748">MIGHIETIVLDAEGLSAWMAQDRKVIAMMRVFQEIGSEFVISANTIVEVSHARVNLQRLQWALSLVKVEPVTEASAKAAAKLLKAAGLHGHKYAIDASVAEVALRQPGPVAMLTSDLDDMARLCDGRVRLIGCWGGA</sequence>
<evidence type="ECO:0000313" key="7">
    <source>
        <dbReference type="Proteomes" id="UP001589646"/>
    </source>
</evidence>
<keyword evidence="2" id="KW-0479">Metal-binding</keyword>
<feature type="domain" description="PIN" evidence="5">
    <location>
        <begin position="8"/>
        <end position="118"/>
    </location>
</feature>
<evidence type="ECO:0000256" key="1">
    <source>
        <dbReference type="ARBA" id="ARBA00022722"/>
    </source>
</evidence>
<dbReference type="Proteomes" id="UP001589646">
    <property type="component" value="Unassembled WGS sequence"/>
</dbReference>
<dbReference type="Pfam" id="PF01850">
    <property type="entry name" value="PIN"/>
    <property type="match status" value="1"/>
</dbReference>
<evidence type="ECO:0000259" key="5">
    <source>
        <dbReference type="Pfam" id="PF01850"/>
    </source>
</evidence>
<gene>
    <name evidence="6" type="ORF">ACFFRN_22555</name>
</gene>
<dbReference type="SUPFAM" id="SSF88723">
    <property type="entry name" value="PIN domain-like"/>
    <property type="match status" value="1"/>
</dbReference>
<proteinExistence type="predicted"/>
<evidence type="ECO:0000256" key="4">
    <source>
        <dbReference type="ARBA" id="ARBA00022842"/>
    </source>
</evidence>
<dbReference type="Gene3D" id="3.40.50.1010">
    <property type="entry name" value="5'-nuclease"/>
    <property type="match status" value="1"/>
</dbReference>
<evidence type="ECO:0000256" key="3">
    <source>
        <dbReference type="ARBA" id="ARBA00022801"/>
    </source>
</evidence>
<dbReference type="InterPro" id="IPR029060">
    <property type="entry name" value="PIN-like_dom_sf"/>
</dbReference>
<keyword evidence="7" id="KW-1185">Reference proteome</keyword>
<keyword evidence="3" id="KW-0378">Hydrolase</keyword>
<keyword evidence="4" id="KW-0460">Magnesium</keyword>
<name>A0ABV5Q3T0_9ACTN</name>